<sequence length="836" mass="90980">MSSQVSAPGPLSLGLGIEHEPHQRPDEADLSPDLQGGDGVEDQDDAQAVLQPAISAAASHYTSSQTPAAEKAAAMAQGPGSGYFDSLLEEDDDDRDEEDNGTKTRMPSSPRHVRGASLGAPGTTAFPSMPSPPAKSPMYLGWLLSPQDVRKVAAMSSPWHTGPKELQVSKDGRTRTRPSRSVLESAFSSTRARSRSGSQEALRRLKEALPSFGGSTHLLPSFSSSFSFFGDKSTSPGASPSHGTPIRNSPPRSRPGVPRRSSSIRSPTEASAHRPPILRRVTSDESILYHSLSRASSLGHDDQFQDVREMVNMRLMALKDSLPNTPNFKIPSLPKMPSMPSRMSFLSANAVHANPEQYGTHASPVLDREPVSPAKDPSAALDHILSELTGDLVILGGLRGSVLRSAEPPHQQLWAPVKLGLNMRKVNLEVGLDDEDEERAEDTIIPSGMLSHIGPIDISRKLIKKIRSCENARTGKLRLHDYGYDWRLSPHLSSRKLREFLQTLPCNRAGVPPEKRGALVICHSLGGLITRHTVNQQPDLFSGVLYAGVPQRCINILGPLRNGDVVLLNEKLLTAQVNFSLRTSFAFLPEDGFCFINKETQEEYPVDFYDAQEWVKWRLSPCVNPPLPPFNPPKENQSAFSSLLPTALRARSDSNKDRTLAPQLNSHGESQGGAATATAAASREVPTGPEHLRNMEYLTRTLASTKKFRSELHHRQDHHESNAYPPLAVLYGKSIPTVYAAQVTSREAIPHSDVYDDLLFRAGDGVVLAKEAMLPEGYNIVRGGRVNTERGHITMLGDMTAVAHALEALVRGRKKGIGMVHDAIVKLSIAGPDSHS</sequence>
<comment type="caution">
    <text evidence="1">The sequence shown here is derived from an EMBL/GenBank/DDBJ whole genome shotgun (WGS) entry which is preliminary data.</text>
</comment>
<dbReference type="EMBL" id="CM047947">
    <property type="protein sequence ID" value="KAI9897111.1"/>
    <property type="molecule type" value="Genomic_DNA"/>
</dbReference>
<evidence type="ECO:0000313" key="1">
    <source>
        <dbReference type="EMBL" id="KAI9897111.1"/>
    </source>
</evidence>
<protein>
    <submittedName>
        <fullName evidence="1">Uncharacterized protein</fullName>
    </submittedName>
</protein>
<reference evidence="1" key="1">
    <citation type="submission" date="2022-10" db="EMBL/GenBank/DDBJ databases">
        <title>Complete Genome of Trichothecium roseum strain YXFP-22015, a Plant Pathogen Isolated from Citrus.</title>
        <authorList>
            <person name="Wang Y."/>
            <person name="Zhu L."/>
        </authorList>
    </citation>
    <scope>NUCLEOTIDE SEQUENCE</scope>
    <source>
        <strain evidence="1">YXFP-22015</strain>
    </source>
</reference>
<accession>A0ACC0USQ5</accession>
<keyword evidence="2" id="KW-1185">Reference proteome</keyword>
<name>A0ACC0USQ5_9HYPO</name>
<dbReference type="Proteomes" id="UP001163324">
    <property type="component" value="Chromosome 8"/>
</dbReference>
<organism evidence="1 2">
    <name type="scientific">Trichothecium roseum</name>
    <dbReference type="NCBI Taxonomy" id="47278"/>
    <lineage>
        <taxon>Eukaryota</taxon>
        <taxon>Fungi</taxon>
        <taxon>Dikarya</taxon>
        <taxon>Ascomycota</taxon>
        <taxon>Pezizomycotina</taxon>
        <taxon>Sordariomycetes</taxon>
        <taxon>Hypocreomycetidae</taxon>
        <taxon>Hypocreales</taxon>
        <taxon>Hypocreales incertae sedis</taxon>
        <taxon>Trichothecium</taxon>
    </lineage>
</organism>
<evidence type="ECO:0000313" key="2">
    <source>
        <dbReference type="Proteomes" id="UP001163324"/>
    </source>
</evidence>
<proteinExistence type="predicted"/>
<gene>
    <name evidence="1" type="ORF">N3K66_008133</name>
</gene>